<evidence type="ECO:0000313" key="2">
    <source>
        <dbReference type="Proteomes" id="UP000886998"/>
    </source>
</evidence>
<reference evidence="1" key="1">
    <citation type="submission" date="2020-08" db="EMBL/GenBank/DDBJ databases">
        <title>Multicomponent nature underlies the extraordinary mechanical properties of spider dragline silk.</title>
        <authorList>
            <person name="Kono N."/>
            <person name="Nakamura H."/>
            <person name="Mori M."/>
            <person name="Yoshida Y."/>
            <person name="Ohtoshi R."/>
            <person name="Malay A.D."/>
            <person name="Moran D.A.P."/>
            <person name="Tomita M."/>
            <person name="Numata K."/>
            <person name="Arakawa K."/>
        </authorList>
    </citation>
    <scope>NUCLEOTIDE SEQUENCE</scope>
</reference>
<comment type="caution">
    <text evidence="1">The sequence shown here is derived from an EMBL/GenBank/DDBJ whole genome shotgun (WGS) entry which is preliminary data.</text>
</comment>
<protein>
    <submittedName>
        <fullName evidence="1">Uncharacterized protein</fullName>
    </submittedName>
</protein>
<dbReference type="AlphaFoldDB" id="A0A8X6WQ61"/>
<proteinExistence type="predicted"/>
<evidence type="ECO:0000313" key="1">
    <source>
        <dbReference type="EMBL" id="GFY38547.1"/>
    </source>
</evidence>
<name>A0A8X6WQ61_9ARAC</name>
<dbReference type="EMBL" id="BMAV01000911">
    <property type="protein sequence ID" value="GFY38547.1"/>
    <property type="molecule type" value="Genomic_DNA"/>
</dbReference>
<organism evidence="1 2">
    <name type="scientific">Trichonephila inaurata madagascariensis</name>
    <dbReference type="NCBI Taxonomy" id="2747483"/>
    <lineage>
        <taxon>Eukaryota</taxon>
        <taxon>Metazoa</taxon>
        <taxon>Ecdysozoa</taxon>
        <taxon>Arthropoda</taxon>
        <taxon>Chelicerata</taxon>
        <taxon>Arachnida</taxon>
        <taxon>Araneae</taxon>
        <taxon>Araneomorphae</taxon>
        <taxon>Entelegynae</taxon>
        <taxon>Araneoidea</taxon>
        <taxon>Nephilidae</taxon>
        <taxon>Trichonephila</taxon>
        <taxon>Trichonephila inaurata</taxon>
    </lineage>
</organism>
<sequence>MFTLSRTHRKALAVEQLFKTCLPGRCSKTNRDHLRIVKRFLLPDNCVLYRLEEHKYSSDSLNLRCTVAPKLREQCPVAGVGIEISRYALACKTVLTPSDQPFQ</sequence>
<accession>A0A8X6WQ61</accession>
<dbReference type="Proteomes" id="UP000886998">
    <property type="component" value="Unassembled WGS sequence"/>
</dbReference>
<keyword evidence="2" id="KW-1185">Reference proteome</keyword>
<gene>
    <name evidence="1" type="ORF">TNIN_476271</name>
</gene>